<dbReference type="GO" id="GO:0016020">
    <property type="term" value="C:membrane"/>
    <property type="evidence" value="ECO:0007669"/>
    <property type="project" value="UniProtKB-SubCell"/>
</dbReference>
<evidence type="ECO:0000313" key="8">
    <source>
        <dbReference type="EMBL" id="MXO48128.1"/>
    </source>
</evidence>
<dbReference type="InterPro" id="IPR000620">
    <property type="entry name" value="EamA_dom"/>
</dbReference>
<feature type="transmembrane region" description="Helical" evidence="6">
    <location>
        <begin position="193"/>
        <end position="214"/>
    </location>
</feature>
<dbReference type="PANTHER" id="PTHR32322">
    <property type="entry name" value="INNER MEMBRANE TRANSPORTER"/>
    <property type="match status" value="1"/>
</dbReference>
<proteinExistence type="inferred from homology"/>
<comment type="subcellular location">
    <subcellularLocation>
        <location evidence="1">Membrane</location>
        <topology evidence="1">Multi-pass membrane protein</topology>
    </subcellularLocation>
</comment>
<comment type="caution">
    <text evidence="8">The sequence shown here is derived from an EMBL/GenBank/DDBJ whole genome shotgun (WGS) entry which is preliminary data.</text>
</comment>
<evidence type="ECO:0000313" key="9">
    <source>
        <dbReference type="Proteomes" id="UP000448199"/>
    </source>
</evidence>
<sequence>MSASSGGESLLTPRNLAAFLLVSLIWGGTWLVIRDQLSVVPASWSITWRFVVAAAGMFVLAKFRGEPLGLPREGLRWAVALGLFQFCLNFSFVYNAEKFITSGLVAVMFALLVVPNAILGKFVLGQPIRREFVLGSTIAAIGVAMLFAQEWRASPATLGEVLLGAALTVGGILAASAANIVQAMDGAKRMPLLTLLAWSMVVGVILNAGFAGVTQGPPQFDTRPEYTLGILYLGLLGSVVTFPLYYGLVRKVGAGTAAYSSVIVPIVAMVLSTLFEGFVWGMLPAAGAAITLIGMVVALRGRSAPPPRRATPEP</sequence>
<evidence type="ECO:0000256" key="2">
    <source>
        <dbReference type="ARBA" id="ARBA00007362"/>
    </source>
</evidence>
<feature type="transmembrane region" description="Helical" evidence="6">
    <location>
        <begin position="252"/>
        <end position="272"/>
    </location>
</feature>
<evidence type="ECO:0000256" key="5">
    <source>
        <dbReference type="ARBA" id="ARBA00023136"/>
    </source>
</evidence>
<dbReference type="AlphaFoldDB" id="A0A844XSY9"/>
<keyword evidence="4 6" id="KW-1133">Transmembrane helix</keyword>
<comment type="similarity">
    <text evidence="2">Belongs to the EamA transporter family.</text>
</comment>
<evidence type="ECO:0000256" key="3">
    <source>
        <dbReference type="ARBA" id="ARBA00022692"/>
    </source>
</evidence>
<feature type="transmembrane region" description="Helical" evidence="6">
    <location>
        <begin position="132"/>
        <end position="149"/>
    </location>
</feature>
<name>A0A844XSY9_9SPHN</name>
<feature type="transmembrane region" description="Helical" evidence="6">
    <location>
        <begin position="16"/>
        <end position="33"/>
    </location>
</feature>
<evidence type="ECO:0000259" key="7">
    <source>
        <dbReference type="Pfam" id="PF00892"/>
    </source>
</evidence>
<dbReference type="SUPFAM" id="SSF103481">
    <property type="entry name" value="Multidrug resistance efflux transporter EmrE"/>
    <property type="match status" value="2"/>
</dbReference>
<evidence type="ECO:0000256" key="6">
    <source>
        <dbReference type="SAM" id="Phobius"/>
    </source>
</evidence>
<feature type="domain" description="EamA" evidence="7">
    <location>
        <begin position="18"/>
        <end position="147"/>
    </location>
</feature>
<dbReference type="Pfam" id="PF00892">
    <property type="entry name" value="EamA"/>
    <property type="match status" value="2"/>
</dbReference>
<keyword evidence="5 6" id="KW-0472">Membrane</keyword>
<dbReference type="InterPro" id="IPR037185">
    <property type="entry name" value="EmrE-like"/>
</dbReference>
<evidence type="ECO:0000256" key="1">
    <source>
        <dbReference type="ARBA" id="ARBA00004141"/>
    </source>
</evidence>
<organism evidence="8 9">
    <name type="scientific">Qipengyuania vulgaris</name>
    <dbReference type="NCBI Taxonomy" id="291985"/>
    <lineage>
        <taxon>Bacteria</taxon>
        <taxon>Pseudomonadati</taxon>
        <taxon>Pseudomonadota</taxon>
        <taxon>Alphaproteobacteria</taxon>
        <taxon>Sphingomonadales</taxon>
        <taxon>Erythrobacteraceae</taxon>
        <taxon>Qipengyuania</taxon>
    </lineage>
</organism>
<dbReference type="EMBL" id="WTYC01000003">
    <property type="protein sequence ID" value="MXO48128.1"/>
    <property type="molecule type" value="Genomic_DNA"/>
</dbReference>
<feature type="transmembrane region" description="Helical" evidence="6">
    <location>
        <begin position="100"/>
        <end position="120"/>
    </location>
</feature>
<feature type="transmembrane region" description="Helical" evidence="6">
    <location>
        <begin position="226"/>
        <end position="245"/>
    </location>
</feature>
<accession>A0A844XSY9</accession>
<evidence type="ECO:0000256" key="4">
    <source>
        <dbReference type="ARBA" id="ARBA00022989"/>
    </source>
</evidence>
<dbReference type="RefSeq" id="WP_160727675.1">
    <property type="nucleotide sequence ID" value="NZ_WTYC01000003.1"/>
</dbReference>
<feature type="transmembrane region" description="Helical" evidence="6">
    <location>
        <begin position="278"/>
        <end position="299"/>
    </location>
</feature>
<protein>
    <submittedName>
        <fullName evidence="8">EamA family transporter</fullName>
    </submittedName>
</protein>
<reference evidence="8 9" key="1">
    <citation type="submission" date="2019-12" db="EMBL/GenBank/DDBJ databases">
        <title>Genomic-based taxomic classification of the family Erythrobacteraceae.</title>
        <authorList>
            <person name="Xu L."/>
        </authorList>
    </citation>
    <scope>NUCLEOTIDE SEQUENCE [LARGE SCALE GENOMIC DNA]</scope>
    <source>
        <strain evidence="8 9">DSM 17792</strain>
    </source>
</reference>
<feature type="transmembrane region" description="Helical" evidence="6">
    <location>
        <begin position="161"/>
        <end position="181"/>
    </location>
</feature>
<feature type="domain" description="EamA" evidence="7">
    <location>
        <begin position="170"/>
        <end position="298"/>
    </location>
</feature>
<dbReference type="OrthoDB" id="2352272at2"/>
<keyword evidence="3 6" id="KW-0812">Transmembrane</keyword>
<gene>
    <name evidence="8" type="ORF">GRI69_07650</name>
</gene>
<dbReference type="InterPro" id="IPR050638">
    <property type="entry name" value="AA-Vitamin_Transporters"/>
</dbReference>
<feature type="transmembrane region" description="Helical" evidence="6">
    <location>
        <begin position="45"/>
        <end position="63"/>
    </location>
</feature>
<dbReference type="Proteomes" id="UP000448199">
    <property type="component" value="Unassembled WGS sequence"/>
</dbReference>
<keyword evidence="9" id="KW-1185">Reference proteome</keyword>
<dbReference type="PANTHER" id="PTHR32322:SF2">
    <property type="entry name" value="EAMA DOMAIN-CONTAINING PROTEIN"/>
    <property type="match status" value="1"/>
</dbReference>